<evidence type="ECO:0000259" key="2">
    <source>
        <dbReference type="Pfam" id="PF19291"/>
    </source>
</evidence>
<sequence>MQSRIEDYAVVGNGRSAALIGSNGSIDWLCWPRFDSDACFASLLGTADNGYWKIGPAADGATVSRRYVDDTLILETRFATADGEVALIDFMPAEDQRPELVRIVRGLSGEVAMRMDFVVRFGYGALVPWVTRLEEGEGIRAVVGPDMVVLRTTVPLRNESLHTDSEFAVRAGEQAVFTLSYGRSYRPVPVARDAARLLAGTQTAWRDWSARSRAHGEYRDAIQRSLITLKALAFVPTGGIVAAVTTSLPETLGGDRNWDYRYCWLRDATLTLRALMRGGYFGEAARWRDWLVRAVAGAPEQLQVMYGVAGERRLQEWECGWLSGYEGARPVRIGNAAADQLQLDVYGEVMNTLHEARIGGLPDDPAAWALQVALVGHLEKIWRVPDEGIWETRGGRRLFTFSKVMCWVAVDRTIQSAELFGLEGPLDRWRLLRDEIHRDVCERGFNARRNAFVQHYGSDDLDASLLLMAPVGFLPADDPRVVATVAAIERELVSDGLVLRYKTETMHDGLDQGEGTFLACSFWLVENLSLQGRQAEAEELFARLLALRNDVGLLAEEYDTHARRQVGNFPQAFSHTALVDTAFNLLKRRSASPQG</sequence>
<comment type="caution">
    <text evidence="3">The sequence shown here is derived from an EMBL/GenBank/DDBJ whole genome shotgun (WGS) entry which is preliminary data.</text>
</comment>
<gene>
    <name evidence="3" type="ORF">GCM10023144_20070</name>
</gene>
<feature type="domain" description="Trehalase-like N-terminal" evidence="2">
    <location>
        <begin position="3"/>
        <end position="152"/>
    </location>
</feature>
<protein>
    <submittedName>
        <fullName evidence="3">Glycoside hydrolase family 15 protein</fullName>
    </submittedName>
</protein>
<name>A0ABP8GXP2_9BURK</name>
<reference evidence="4" key="1">
    <citation type="journal article" date="2019" name="Int. J. Syst. Evol. Microbiol.">
        <title>The Global Catalogue of Microorganisms (GCM) 10K type strain sequencing project: providing services to taxonomists for standard genome sequencing and annotation.</title>
        <authorList>
            <consortium name="The Broad Institute Genomics Platform"/>
            <consortium name="The Broad Institute Genome Sequencing Center for Infectious Disease"/>
            <person name="Wu L."/>
            <person name="Ma J."/>
        </authorList>
    </citation>
    <scope>NUCLEOTIDE SEQUENCE [LARGE SCALE GENOMIC DNA]</scope>
    <source>
        <strain evidence="4">JCM 17666</strain>
    </source>
</reference>
<evidence type="ECO:0000313" key="3">
    <source>
        <dbReference type="EMBL" id="GAA4331430.1"/>
    </source>
</evidence>
<dbReference type="InterPro" id="IPR011613">
    <property type="entry name" value="GH15-like"/>
</dbReference>
<dbReference type="Gene3D" id="1.50.10.10">
    <property type="match status" value="1"/>
</dbReference>
<dbReference type="InterPro" id="IPR045582">
    <property type="entry name" value="Trehalase-like_N"/>
</dbReference>
<proteinExistence type="predicted"/>
<dbReference type="Proteomes" id="UP001501671">
    <property type="component" value="Unassembled WGS sequence"/>
</dbReference>
<dbReference type="PANTHER" id="PTHR31616:SF0">
    <property type="entry name" value="GLUCAN 1,4-ALPHA-GLUCOSIDASE"/>
    <property type="match status" value="1"/>
</dbReference>
<accession>A0ABP8GXP2</accession>
<dbReference type="Pfam" id="PF00723">
    <property type="entry name" value="Glyco_hydro_15"/>
    <property type="match status" value="1"/>
</dbReference>
<dbReference type="PANTHER" id="PTHR31616">
    <property type="entry name" value="TREHALASE"/>
    <property type="match status" value="1"/>
</dbReference>
<keyword evidence="4" id="KW-1185">Reference proteome</keyword>
<evidence type="ECO:0000313" key="4">
    <source>
        <dbReference type="Proteomes" id="UP001501671"/>
    </source>
</evidence>
<feature type="domain" description="GH15-like" evidence="1">
    <location>
        <begin position="217"/>
        <end position="582"/>
    </location>
</feature>
<dbReference type="EMBL" id="BAABFO010000008">
    <property type="protein sequence ID" value="GAA4331430.1"/>
    <property type="molecule type" value="Genomic_DNA"/>
</dbReference>
<dbReference type="RefSeq" id="WP_345248911.1">
    <property type="nucleotide sequence ID" value="NZ_BAABFO010000008.1"/>
</dbReference>
<evidence type="ECO:0000259" key="1">
    <source>
        <dbReference type="Pfam" id="PF00723"/>
    </source>
</evidence>
<dbReference type="InterPro" id="IPR008928">
    <property type="entry name" value="6-hairpin_glycosidase_sf"/>
</dbReference>
<organism evidence="3 4">
    <name type="scientific">Pigmentiphaga soli</name>
    <dbReference type="NCBI Taxonomy" id="1007095"/>
    <lineage>
        <taxon>Bacteria</taxon>
        <taxon>Pseudomonadati</taxon>
        <taxon>Pseudomonadota</taxon>
        <taxon>Betaproteobacteria</taxon>
        <taxon>Burkholderiales</taxon>
        <taxon>Alcaligenaceae</taxon>
        <taxon>Pigmentiphaga</taxon>
    </lineage>
</organism>
<dbReference type="InterPro" id="IPR012341">
    <property type="entry name" value="6hp_glycosidase-like_sf"/>
</dbReference>
<keyword evidence="3" id="KW-0378">Hydrolase</keyword>
<dbReference type="Pfam" id="PF19291">
    <property type="entry name" value="TREH_N"/>
    <property type="match status" value="1"/>
</dbReference>
<dbReference type="GO" id="GO:0016787">
    <property type="term" value="F:hydrolase activity"/>
    <property type="evidence" value="ECO:0007669"/>
    <property type="project" value="UniProtKB-KW"/>
</dbReference>
<dbReference type="SUPFAM" id="SSF48208">
    <property type="entry name" value="Six-hairpin glycosidases"/>
    <property type="match status" value="1"/>
</dbReference>